<feature type="transmembrane region" description="Helical" evidence="1">
    <location>
        <begin position="56"/>
        <end position="77"/>
    </location>
</feature>
<keyword evidence="1" id="KW-0812">Transmembrane</keyword>
<dbReference type="RefSeq" id="WP_182685552.1">
    <property type="nucleotide sequence ID" value="NZ_JACHTF010000004.1"/>
</dbReference>
<sequence length="286" mass="30118">MNPHDTPSPIRKLPASNGAQWLLDGFALLRKAPLALGLLGLIWGGVSAAASISGQLWLSLVLAVLGPLLFGGVVYAAREVDLGRSAHPAHLVQGLREGKLARFLTMLLPQLAALVVLAVLLVVMVGSDELQHMAEVMEKLQASPNPDPALVQSLPVGSLFAWLVAVLVVSLVAGFFTFIAIPDVMFTERGGMAAMGLSLRACLRNIGAVLVFMVLFVIVLFALSIGVNILVVLLGFAIGQMPALFIGQLLLMSVLLPLIGGTIYSAWRHMLGDAPPPLSNTTGIEA</sequence>
<keyword evidence="1" id="KW-1133">Transmembrane helix</keyword>
<dbReference type="AlphaFoldDB" id="A0A7W3Y5J0"/>
<dbReference type="InterPro" id="IPR047798">
    <property type="entry name" value="BPSS1780-like"/>
</dbReference>
<evidence type="ECO:0008006" key="4">
    <source>
        <dbReference type="Google" id="ProtNLM"/>
    </source>
</evidence>
<feature type="transmembrane region" description="Helical" evidence="1">
    <location>
        <begin position="159"/>
        <end position="185"/>
    </location>
</feature>
<feature type="transmembrane region" description="Helical" evidence="1">
    <location>
        <begin position="103"/>
        <end position="125"/>
    </location>
</feature>
<gene>
    <name evidence="2" type="ORF">H4F98_05075</name>
</gene>
<keyword evidence="3" id="KW-1185">Reference proteome</keyword>
<feature type="transmembrane region" description="Helical" evidence="1">
    <location>
        <begin position="32"/>
        <end position="50"/>
    </location>
</feature>
<dbReference type="EMBL" id="JACHTF010000004">
    <property type="protein sequence ID" value="MBB1059941.1"/>
    <property type="molecule type" value="Genomic_DNA"/>
</dbReference>
<evidence type="ECO:0000256" key="1">
    <source>
        <dbReference type="SAM" id="Phobius"/>
    </source>
</evidence>
<name>A0A7W3Y5J0_9GAMM</name>
<evidence type="ECO:0000313" key="3">
    <source>
        <dbReference type="Proteomes" id="UP000523196"/>
    </source>
</evidence>
<protein>
    <recommendedName>
        <fullName evidence="4">DUF2189 domain-containing protein</fullName>
    </recommendedName>
</protein>
<proteinExistence type="predicted"/>
<organism evidence="2 3">
    <name type="scientific">Marilutibacter spongiae</name>
    <dbReference type="NCBI Taxonomy" id="2025720"/>
    <lineage>
        <taxon>Bacteria</taxon>
        <taxon>Pseudomonadati</taxon>
        <taxon>Pseudomonadota</taxon>
        <taxon>Gammaproteobacteria</taxon>
        <taxon>Lysobacterales</taxon>
        <taxon>Lysobacteraceae</taxon>
        <taxon>Marilutibacter</taxon>
    </lineage>
</organism>
<comment type="caution">
    <text evidence="2">The sequence shown here is derived from an EMBL/GenBank/DDBJ whole genome shotgun (WGS) entry which is preliminary data.</text>
</comment>
<reference evidence="2 3" key="1">
    <citation type="submission" date="2020-08" db="EMBL/GenBank/DDBJ databases">
        <authorList>
            <person name="Xu S."/>
            <person name="Li A."/>
        </authorList>
    </citation>
    <scope>NUCLEOTIDE SEQUENCE [LARGE SCALE GENOMIC DNA]</scope>
    <source>
        <strain evidence="2 3">119BY6-57</strain>
    </source>
</reference>
<dbReference type="NCBIfam" id="NF041043">
    <property type="entry name" value="BPSS1780_fam"/>
    <property type="match status" value="1"/>
</dbReference>
<feature type="transmembrane region" description="Helical" evidence="1">
    <location>
        <begin position="245"/>
        <end position="267"/>
    </location>
</feature>
<evidence type="ECO:0000313" key="2">
    <source>
        <dbReference type="EMBL" id="MBB1059941.1"/>
    </source>
</evidence>
<keyword evidence="1" id="KW-0472">Membrane</keyword>
<accession>A0A7W3Y5J0</accession>
<feature type="transmembrane region" description="Helical" evidence="1">
    <location>
        <begin position="206"/>
        <end position="239"/>
    </location>
</feature>
<dbReference type="Proteomes" id="UP000523196">
    <property type="component" value="Unassembled WGS sequence"/>
</dbReference>